<sequence>MLSYIKIFTYRQSSQTILKIMHDITNQAFLVHKHFTNLLYIKLTLTGCEEEE</sequence>
<protein>
    <submittedName>
        <fullName evidence="1">Uncharacterized protein</fullName>
    </submittedName>
</protein>
<dbReference type="Proteomes" id="UP000215914">
    <property type="component" value="Unassembled WGS sequence"/>
</dbReference>
<comment type="caution">
    <text evidence="1">The sequence shown here is derived from an EMBL/GenBank/DDBJ whole genome shotgun (WGS) entry which is preliminary data.</text>
</comment>
<evidence type="ECO:0000313" key="1">
    <source>
        <dbReference type="EMBL" id="KAF5759719.1"/>
    </source>
</evidence>
<dbReference type="EMBL" id="MNCJ02000331">
    <property type="protein sequence ID" value="KAF5759719.1"/>
    <property type="molecule type" value="Genomic_DNA"/>
</dbReference>
<evidence type="ECO:0000313" key="2">
    <source>
        <dbReference type="Proteomes" id="UP000215914"/>
    </source>
</evidence>
<organism evidence="1 2">
    <name type="scientific">Helianthus annuus</name>
    <name type="common">Common sunflower</name>
    <dbReference type="NCBI Taxonomy" id="4232"/>
    <lineage>
        <taxon>Eukaryota</taxon>
        <taxon>Viridiplantae</taxon>
        <taxon>Streptophyta</taxon>
        <taxon>Embryophyta</taxon>
        <taxon>Tracheophyta</taxon>
        <taxon>Spermatophyta</taxon>
        <taxon>Magnoliopsida</taxon>
        <taxon>eudicotyledons</taxon>
        <taxon>Gunneridae</taxon>
        <taxon>Pentapetalae</taxon>
        <taxon>asterids</taxon>
        <taxon>campanulids</taxon>
        <taxon>Asterales</taxon>
        <taxon>Asteraceae</taxon>
        <taxon>Asteroideae</taxon>
        <taxon>Heliantheae alliance</taxon>
        <taxon>Heliantheae</taxon>
        <taxon>Helianthus</taxon>
    </lineage>
</organism>
<keyword evidence="2" id="KW-1185">Reference proteome</keyword>
<reference evidence="1" key="2">
    <citation type="submission" date="2020-06" db="EMBL/GenBank/DDBJ databases">
        <title>Helianthus annuus Genome sequencing and assembly Release 2.</title>
        <authorList>
            <person name="Gouzy J."/>
            <person name="Langlade N."/>
            <person name="Munos S."/>
        </authorList>
    </citation>
    <scope>NUCLEOTIDE SEQUENCE</scope>
    <source>
        <tissue evidence="1">Leaves</tissue>
    </source>
</reference>
<gene>
    <name evidence="1" type="ORF">HanXRQr2_Chr16g0744691</name>
</gene>
<dbReference type="AlphaFoldDB" id="A0A9K3DQX9"/>
<accession>A0A9K3DQX9</accession>
<name>A0A9K3DQX9_HELAN</name>
<reference evidence="1" key="1">
    <citation type="journal article" date="2017" name="Nature">
        <title>The sunflower genome provides insights into oil metabolism, flowering and Asterid evolution.</title>
        <authorList>
            <person name="Badouin H."/>
            <person name="Gouzy J."/>
            <person name="Grassa C.J."/>
            <person name="Murat F."/>
            <person name="Staton S.E."/>
            <person name="Cottret L."/>
            <person name="Lelandais-Briere C."/>
            <person name="Owens G.L."/>
            <person name="Carrere S."/>
            <person name="Mayjonade B."/>
            <person name="Legrand L."/>
            <person name="Gill N."/>
            <person name="Kane N.C."/>
            <person name="Bowers J.E."/>
            <person name="Hubner S."/>
            <person name="Bellec A."/>
            <person name="Berard A."/>
            <person name="Berges H."/>
            <person name="Blanchet N."/>
            <person name="Boniface M.C."/>
            <person name="Brunel D."/>
            <person name="Catrice O."/>
            <person name="Chaidir N."/>
            <person name="Claudel C."/>
            <person name="Donnadieu C."/>
            <person name="Faraut T."/>
            <person name="Fievet G."/>
            <person name="Helmstetter N."/>
            <person name="King M."/>
            <person name="Knapp S.J."/>
            <person name="Lai Z."/>
            <person name="Le Paslier M.C."/>
            <person name="Lippi Y."/>
            <person name="Lorenzon L."/>
            <person name="Mandel J.R."/>
            <person name="Marage G."/>
            <person name="Marchand G."/>
            <person name="Marquand E."/>
            <person name="Bret-Mestries E."/>
            <person name="Morien E."/>
            <person name="Nambeesan S."/>
            <person name="Nguyen T."/>
            <person name="Pegot-Espagnet P."/>
            <person name="Pouilly N."/>
            <person name="Raftis F."/>
            <person name="Sallet E."/>
            <person name="Schiex T."/>
            <person name="Thomas J."/>
            <person name="Vandecasteele C."/>
            <person name="Vares D."/>
            <person name="Vear F."/>
            <person name="Vautrin S."/>
            <person name="Crespi M."/>
            <person name="Mangin B."/>
            <person name="Burke J.M."/>
            <person name="Salse J."/>
            <person name="Munos S."/>
            <person name="Vincourt P."/>
            <person name="Rieseberg L.H."/>
            <person name="Langlade N.B."/>
        </authorList>
    </citation>
    <scope>NUCLEOTIDE SEQUENCE</scope>
    <source>
        <tissue evidence="1">Leaves</tissue>
    </source>
</reference>
<dbReference type="Gramene" id="mRNA:HanXRQr2_Chr16g0744691">
    <property type="protein sequence ID" value="CDS:HanXRQr2_Chr16g0744691.1"/>
    <property type="gene ID" value="HanXRQr2_Chr16g0744691"/>
</dbReference>
<proteinExistence type="predicted"/>